<keyword evidence="3" id="KW-1185">Reference proteome</keyword>
<feature type="region of interest" description="Disordered" evidence="1">
    <location>
        <begin position="209"/>
        <end position="230"/>
    </location>
</feature>
<sequence>MFLKGISKFRMISMKGIFTRWYSHSQKVANLGFITDYLVDRGVPNLLQEMFKESVLAENIVLRLFPTSHPYIPALHGKSKYKASLNAMRMIVRKFILGEECRLHISSVKTLLSETHGGEAKTNLQNYNTITCNDKIVVKWQSCVPEDHCKISKLEINDKLKEKKQGSGSDNTFSMRSVPVIDYILHPAVNDINQSVISEYIECAMEKSVQKNTNKTDEDEKSEGASKKNKKKKLSRLIRGTFIFEFNEENSRILVHTIEDVELIHYEKRITTRGAFAC</sequence>
<evidence type="ECO:0000256" key="1">
    <source>
        <dbReference type="SAM" id="MobiDB-lite"/>
    </source>
</evidence>
<evidence type="ECO:0000313" key="2">
    <source>
        <dbReference type="EMBL" id="CAI4038751.1"/>
    </source>
</evidence>
<dbReference type="AlphaFoldDB" id="A0AA35IZJ9"/>
<accession>A0AA35IZJ9</accession>
<reference evidence="2" key="1">
    <citation type="submission" date="2022-10" db="EMBL/GenBank/DDBJ databases">
        <authorList>
            <person name="Byrne P K."/>
        </authorList>
    </citation>
    <scope>NUCLEOTIDE SEQUENCE</scope>
    <source>
        <strain evidence="2">IFO1815</strain>
    </source>
</reference>
<gene>
    <name evidence="2" type="primary">SMKI06G0980</name>
    <name evidence="2" type="ORF">SMKI_06G0980</name>
</gene>
<dbReference type="Proteomes" id="UP001161438">
    <property type="component" value="Chromosome 6"/>
</dbReference>
<evidence type="ECO:0008006" key="4">
    <source>
        <dbReference type="Google" id="ProtNLM"/>
    </source>
</evidence>
<dbReference type="EMBL" id="OX365762">
    <property type="protein sequence ID" value="CAI4038751.1"/>
    <property type="molecule type" value="Genomic_DNA"/>
</dbReference>
<feature type="compositionally biased region" description="Basic and acidic residues" evidence="1">
    <location>
        <begin position="209"/>
        <end position="226"/>
    </location>
</feature>
<protein>
    <recommendedName>
        <fullName evidence="4">YGR053C-like protein</fullName>
    </recommendedName>
</protein>
<evidence type="ECO:0000313" key="3">
    <source>
        <dbReference type="Proteomes" id="UP001161438"/>
    </source>
</evidence>
<dbReference type="RefSeq" id="XP_056081866.1">
    <property type="nucleotide sequence ID" value="XM_056222146.1"/>
</dbReference>
<dbReference type="InterPro" id="IPR031342">
    <property type="entry name" value="Mug163-like"/>
</dbReference>
<proteinExistence type="predicted"/>
<dbReference type="Pfam" id="PF17119">
    <property type="entry name" value="MMU163"/>
    <property type="match status" value="1"/>
</dbReference>
<organism evidence="2 3">
    <name type="scientific">Saccharomyces mikatae IFO 1815</name>
    <dbReference type="NCBI Taxonomy" id="226126"/>
    <lineage>
        <taxon>Eukaryota</taxon>
        <taxon>Fungi</taxon>
        <taxon>Dikarya</taxon>
        <taxon>Ascomycota</taxon>
        <taxon>Saccharomycotina</taxon>
        <taxon>Saccharomycetes</taxon>
        <taxon>Saccharomycetales</taxon>
        <taxon>Saccharomycetaceae</taxon>
        <taxon>Saccharomyces</taxon>
    </lineage>
</organism>
<dbReference type="GeneID" id="80917962"/>
<name>A0AA35IZJ9_SACMI</name>